<evidence type="ECO:0000313" key="3">
    <source>
        <dbReference type="EMBL" id="EKB55150.1"/>
    </source>
</evidence>
<dbReference type="PATRIC" id="fig|883111.3.peg.1352"/>
<organism evidence="3 4">
    <name type="scientific">Facklamia hominis CCUG 36813</name>
    <dbReference type="NCBI Taxonomy" id="883111"/>
    <lineage>
        <taxon>Bacteria</taxon>
        <taxon>Bacillati</taxon>
        <taxon>Bacillota</taxon>
        <taxon>Bacilli</taxon>
        <taxon>Lactobacillales</taxon>
        <taxon>Aerococcaceae</taxon>
        <taxon>Facklamia</taxon>
    </lineage>
</organism>
<reference evidence="3 4" key="1">
    <citation type="submission" date="2012-07" db="EMBL/GenBank/DDBJ databases">
        <title>The Genome Sequence of Facklamia hominis CCUG 36813.</title>
        <authorList>
            <consortium name="The Broad Institute Genome Sequencing Platform"/>
            <person name="Earl A."/>
            <person name="Ward D."/>
            <person name="Feldgarden M."/>
            <person name="Gevers D."/>
            <person name="Huys G."/>
            <person name="Walker B."/>
            <person name="Young S.K."/>
            <person name="Zeng Q."/>
            <person name="Gargeya S."/>
            <person name="Fitzgerald M."/>
            <person name="Haas B."/>
            <person name="Abouelleil A."/>
            <person name="Alvarado L."/>
            <person name="Arachchi H.M."/>
            <person name="Berlin A.M."/>
            <person name="Chapman S.B."/>
            <person name="Goldberg J."/>
            <person name="Griggs A."/>
            <person name="Gujja S."/>
            <person name="Hansen M."/>
            <person name="Howarth C."/>
            <person name="Imamovic A."/>
            <person name="Larimer J."/>
            <person name="McCowen C."/>
            <person name="Montmayeur A."/>
            <person name="Murphy C."/>
            <person name="Neiman D."/>
            <person name="Pearson M."/>
            <person name="Priest M."/>
            <person name="Roberts A."/>
            <person name="Saif S."/>
            <person name="Shea T."/>
            <person name="Sisk P."/>
            <person name="Sykes S."/>
            <person name="Wortman J."/>
            <person name="Nusbaum C."/>
            <person name="Birren B."/>
        </authorList>
    </citation>
    <scope>NUCLEOTIDE SEQUENCE [LARGE SCALE GENOMIC DNA]</scope>
    <source>
        <strain evidence="3 4">CCUG 36813</strain>
    </source>
</reference>
<dbReference type="OrthoDB" id="6386941at2"/>
<proteinExistence type="predicted"/>
<dbReference type="SUPFAM" id="SSF47413">
    <property type="entry name" value="lambda repressor-like DNA-binding domains"/>
    <property type="match status" value="1"/>
</dbReference>
<dbReference type="Pfam" id="PF01381">
    <property type="entry name" value="HTH_3"/>
    <property type="match status" value="1"/>
</dbReference>
<dbReference type="PANTHER" id="PTHR46558">
    <property type="entry name" value="TRACRIPTIONAL REGULATORY PROTEIN-RELATED-RELATED"/>
    <property type="match status" value="1"/>
</dbReference>
<dbReference type="Proteomes" id="UP000004465">
    <property type="component" value="Unassembled WGS sequence"/>
</dbReference>
<dbReference type="CDD" id="cd00093">
    <property type="entry name" value="HTH_XRE"/>
    <property type="match status" value="1"/>
</dbReference>
<name>K1LEU8_9LACT</name>
<dbReference type="InterPro" id="IPR010982">
    <property type="entry name" value="Lambda_DNA-bd_dom_sf"/>
</dbReference>
<evidence type="ECO:0000259" key="2">
    <source>
        <dbReference type="PROSITE" id="PS50943"/>
    </source>
</evidence>
<dbReference type="PANTHER" id="PTHR46558:SF4">
    <property type="entry name" value="DNA-BIDING PHAGE PROTEIN"/>
    <property type="match status" value="1"/>
</dbReference>
<accession>K1LEU8</accession>
<dbReference type="EMBL" id="AGZD01000007">
    <property type="protein sequence ID" value="EKB55150.1"/>
    <property type="molecule type" value="Genomic_DNA"/>
</dbReference>
<evidence type="ECO:0000313" key="4">
    <source>
        <dbReference type="Proteomes" id="UP000004465"/>
    </source>
</evidence>
<feature type="domain" description="HTH cro/C1-type" evidence="2">
    <location>
        <begin position="5"/>
        <end position="59"/>
    </location>
</feature>
<dbReference type="PROSITE" id="PS50943">
    <property type="entry name" value="HTH_CROC1"/>
    <property type="match status" value="1"/>
</dbReference>
<evidence type="ECO:0000256" key="1">
    <source>
        <dbReference type="ARBA" id="ARBA00023125"/>
    </source>
</evidence>
<dbReference type="HOGENOM" id="CLU_066192_44_1_9"/>
<dbReference type="RefSeq" id="WP_006908649.1">
    <property type="nucleotide sequence ID" value="NZ_JH932292.1"/>
</dbReference>
<dbReference type="SMART" id="SM00530">
    <property type="entry name" value="HTH_XRE"/>
    <property type="match status" value="1"/>
</dbReference>
<dbReference type="AlphaFoldDB" id="K1LEU8"/>
<comment type="caution">
    <text evidence="3">The sequence shown here is derived from an EMBL/GenBank/DDBJ whole genome shotgun (WGS) entry which is preliminary data.</text>
</comment>
<protein>
    <recommendedName>
        <fullName evidence="2">HTH cro/C1-type domain-containing protein</fullName>
    </recommendedName>
</protein>
<dbReference type="STRING" id="883111.HMPREF9706_01340"/>
<dbReference type="InterPro" id="IPR001387">
    <property type="entry name" value="Cro/C1-type_HTH"/>
</dbReference>
<gene>
    <name evidence="3" type="ORF">HMPREF9706_01340</name>
</gene>
<keyword evidence="1" id="KW-0238">DNA-binding</keyword>
<dbReference type="GO" id="GO:0003677">
    <property type="term" value="F:DNA binding"/>
    <property type="evidence" value="ECO:0007669"/>
    <property type="project" value="UniProtKB-KW"/>
</dbReference>
<keyword evidence="4" id="KW-1185">Reference proteome</keyword>
<dbReference type="Gene3D" id="1.10.260.40">
    <property type="entry name" value="lambda repressor-like DNA-binding domains"/>
    <property type="match status" value="1"/>
</dbReference>
<sequence length="71" mass="8225">MKNRLEAIRKQRGMTQEALAALLEVSRQTIGSLEKGRYNPSIILAFKIARLFDLQIEDIFIFEEEDQNEQG</sequence>